<name>A0AAW0NIB3_9GOBI</name>
<evidence type="ECO:0000313" key="3">
    <source>
        <dbReference type="Proteomes" id="UP001460270"/>
    </source>
</evidence>
<evidence type="ECO:0000256" key="1">
    <source>
        <dbReference type="SAM" id="SignalP"/>
    </source>
</evidence>
<dbReference type="InterPro" id="IPR045860">
    <property type="entry name" value="Snake_toxin-like_sf"/>
</dbReference>
<dbReference type="AlphaFoldDB" id="A0AAW0NIB3"/>
<protein>
    <recommendedName>
        <fullName evidence="4">UPAR/Ly6 domain-containing protein</fullName>
    </recommendedName>
</protein>
<feature type="chain" id="PRO_5043508477" description="UPAR/Ly6 domain-containing protein" evidence="1">
    <location>
        <begin position="21"/>
        <end position="413"/>
    </location>
</feature>
<comment type="caution">
    <text evidence="2">The sequence shown here is derived from an EMBL/GenBank/DDBJ whole genome shotgun (WGS) entry which is preliminary data.</text>
</comment>
<dbReference type="Proteomes" id="UP001460270">
    <property type="component" value="Unassembled WGS sequence"/>
</dbReference>
<dbReference type="EMBL" id="JBBPFD010000016">
    <property type="protein sequence ID" value="KAK7893560.1"/>
    <property type="molecule type" value="Genomic_DNA"/>
</dbReference>
<keyword evidence="1" id="KW-0732">Signal</keyword>
<organism evidence="2 3">
    <name type="scientific">Mugilogobius chulae</name>
    <name type="common">yellowstripe goby</name>
    <dbReference type="NCBI Taxonomy" id="88201"/>
    <lineage>
        <taxon>Eukaryota</taxon>
        <taxon>Metazoa</taxon>
        <taxon>Chordata</taxon>
        <taxon>Craniata</taxon>
        <taxon>Vertebrata</taxon>
        <taxon>Euteleostomi</taxon>
        <taxon>Actinopterygii</taxon>
        <taxon>Neopterygii</taxon>
        <taxon>Teleostei</taxon>
        <taxon>Neoteleostei</taxon>
        <taxon>Acanthomorphata</taxon>
        <taxon>Gobiaria</taxon>
        <taxon>Gobiiformes</taxon>
        <taxon>Gobioidei</taxon>
        <taxon>Gobiidae</taxon>
        <taxon>Gobionellinae</taxon>
        <taxon>Mugilogobius</taxon>
    </lineage>
</organism>
<proteinExistence type="predicted"/>
<feature type="signal peptide" evidence="1">
    <location>
        <begin position="1"/>
        <end position="20"/>
    </location>
</feature>
<sequence length="413" mass="44899">MLRAVAGAVLLCLLLCQGEALRCNVCSSRDSTLCTNPTAKFCSPKNRENACGSVVVTSPSQFTLRSCMNLATCQAWFQRIATKAGQITQASVATTSTSDRSQYPDKMLRAVTGAVLLCLLICQGEALRCNVCSSRGSTPCTNPLHEFTLRSCMNLATCQAWVTTPEANNQTKCREPLQLLSSFVCSSVKVRLSGVTCAHLETRAAPTPLHGLLRRLKRERLWISGCHQSNPVHTSLLHEHGHVPGLGHHSECKYRLLQKPITRQNAESCSMCFPPLHALLSRRCSQTCSITENACGAVIVTQPVQFSIRSCMNMAGDKNPGKSMKAVLFSVLFLLALRPGEGLKCRYCYSKSSDLCDPTSIQTCSVLNNACGDVIVTQPMQYSFRSCMNMAVCQGWITTPGAFATCCSSDLCN</sequence>
<evidence type="ECO:0000313" key="2">
    <source>
        <dbReference type="EMBL" id="KAK7893560.1"/>
    </source>
</evidence>
<accession>A0AAW0NIB3</accession>
<dbReference type="SUPFAM" id="SSF57302">
    <property type="entry name" value="Snake toxin-like"/>
    <property type="match status" value="1"/>
</dbReference>
<keyword evidence="3" id="KW-1185">Reference proteome</keyword>
<gene>
    <name evidence="2" type="ORF">WMY93_022712</name>
</gene>
<evidence type="ECO:0008006" key="4">
    <source>
        <dbReference type="Google" id="ProtNLM"/>
    </source>
</evidence>
<dbReference type="Gene3D" id="2.10.60.10">
    <property type="entry name" value="CD59"/>
    <property type="match status" value="1"/>
</dbReference>
<reference evidence="3" key="1">
    <citation type="submission" date="2024-04" db="EMBL/GenBank/DDBJ databases">
        <title>Salinicola lusitanus LLJ914,a marine bacterium isolated from the Okinawa Trough.</title>
        <authorList>
            <person name="Li J."/>
        </authorList>
    </citation>
    <scope>NUCLEOTIDE SEQUENCE [LARGE SCALE GENOMIC DNA]</scope>
</reference>